<dbReference type="Pfam" id="PF00903">
    <property type="entry name" value="Glyoxalase"/>
    <property type="match status" value="1"/>
</dbReference>
<organism evidence="2 3">
    <name type="scientific">Psychrobacillus faecigallinarum</name>
    <dbReference type="NCBI Taxonomy" id="2762235"/>
    <lineage>
        <taxon>Bacteria</taxon>
        <taxon>Bacillati</taxon>
        <taxon>Bacillota</taxon>
        <taxon>Bacilli</taxon>
        <taxon>Bacillales</taxon>
        <taxon>Bacillaceae</taxon>
        <taxon>Psychrobacillus</taxon>
    </lineage>
</organism>
<dbReference type="CDD" id="cd06587">
    <property type="entry name" value="VOC"/>
    <property type="match status" value="1"/>
</dbReference>
<evidence type="ECO:0000313" key="3">
    <source>
        <dbReference type="Proteomes" id="UP000640786"/>
    </source>
</evidence>
<gene>
    <name evidence="2" type="ORF">H9650_05205</name>
</gene>
<feature type="domain" description="VOC" evidence="1">
    <location>
        <begin position="8"/>
        <end position="125"/>
    </location>
</feature>
<dbReference type="SUPFAM" id="SSF54593">
    <property type="entry name" value="Glyoxalase/Bleomycin resistance protein/Dihydroxybiphenyl dioxygenase"/>
    <property type="match status" value="1"/>
</dbReference>
<dbReference type="InterPro" id="IPR037523">
    <property type="entry name" value="VOC_core"/>
</dbReference>
<evidence type="ECO:0000313" key="2">
    <source>
        <dbReference type="EMBL" id="MBD7943510.1"/>
    </source>
</evidence>
<dbReference type="PROSITE" id="PS51819">
    <property type="entry name" value="VOC"/>
    <property type="match status" value="1"/>
</dbReference>
<dbReference type="Proteomes" id="UP000640786">
    <property type="component" value="Unassembled WGS sequence"/>
</dbReference>
<protein>
    <submittedName>
        <fullName evidence="2">VOC family protein</fullName>
    </submittedName>
</protein>
<dbReference type="RefSeq" id="WP_151113496.1">
    <property type="nucleotide sequence ID" value="NZ_JACSQO010000002.1"/>
</dbReference>
<dbReference type="EMBL" id="JACSQO010000002">
    <property type="protein sequence ID" value="MBD7943510.1"/>
    <property type="molecule type" value="Genomic_DNA"/>
</dbReference>
<dbReference type="InterPro" id="IPR004360">
    <property type="entry name" value="Glyas_Fos-R_dOase_dom"/>
</dbReference>
<name>A0ABR8R6Y4_9BACI</name>
<sequence>MGTSLLNGVEGIFIPVKNPAVSAQWYETVLGFKLNYIEEEAAVMKISNNSPTVVCLVKVENYTPMKFPSNNFGVGKYVNFIPKNIEKLYDELKNKGIAVKPLGGDEEKKYFTFFDPDGNPLGACQ</sequence>
<dbReference type="Gene3D" id="3.10.180.10">
    <property type="entry name" value="2,3-Dihydroxybiphenyl 1,2-Dioxygenase, domain 1"/>
    <property type="match status" value="1"/>
</dbReference>
<accession>A0ABR8R6Y4</accession>
<proteinExistence type="predicted"/>
<dbReference type="InterPro" id="IPR029068">
    <property type="entry name" value="Glyas_Bleomycin-R_OHBP_Dase"/>
</dbReference>
<comment type="caution">
    <text evidence="2">The sequence shown here is derived from an EMBL/GenBank/DDBJ whole genome shotgun (WGS) entry which is preliminary data.</text>
</comment>
<evidence type="ECO:0000259" key="1">
    <source>
        <dbReference type="PROSITE" id="PS51819"/>
    </source>
</evidence>
<keyword evidence="3" id="KW-1185">Reference proteome</keyword>
<reference evidence="2 3" key="1">
    <citation type="submission" date="2020-08" db="EMBL/GenBank/DDBJ databases">
        <title>A Genomic Blueprint of the Chicken Gut Microbiome.</title>
        <authorList>
            <person name="Gilroy R."/>
            <person name="Ravi A."/>
            <person name="Getino M."/>
            <person name="Pursley I."/>
            <person name="Horton D.L."/>
            <person name="Alikhan N.-F."/>
            <person name="Baker D."/>
            <person name="Gharbi K."/>
            <person name="Hall N."/>
            <person name="Watson M."/>
            <person name="Adriaenssens E.M."/>
            <person name="Foster-Nyarko E."/>
            <person name="Jarju S."/>
            <person name="Secka A."/>
            <person name="Antonio M."/>
            <person name="Oren A."/>
            <person name="Chaudhuri R."/>
            <person name="La Ragione R.M."/>
            <person name="Hildebrand F."/>
            <person name="Pallen M.J."/>
        </authorList>
    </citation>
    <scope>NUCLEOTIDE SEQUENCE [LARGE SCALE GENOMIC DNA]</scope>
    <source>
        <strain evidence="2 3">Sa2BUA9</strain>
    </source>
</reference>